<feature type="region of interest" description="Disordered" evidence="1">
    <location>
        <begin position="22"/>
        <end position="47"/>
    </location>
</feature>
<evidence type="ECO:0000256" key="1">
    <source>
        <dbReference type="SAM" id="MobiDB-lite"/>
    </source>
</evidence>
<dbReference type="Proteomes" id="UP000018922">
    <property type="component" value="Chromosome I"/>
</dbReference>
<dbReference type="OrthoDB" id="5366081at2"/>
<organism evidence="3 4">
    <name type="scientific">Magnetospirillum gryphiswaldense (strain DSM 6361 / JCM 21280 / NBRC 15271 / MSR-1)</name>
    <dbReference type="NCBI Taxonomy" id="431944"/>
    <lineage>
        <taxon>Bacteria</taxon>
        <taxon>Pseudomonadati</taxon>
        <taxon>Pseudomonadota</taxon>
        <taxon>Alphaproteobacteria</taxon>
        <taxon>Rhodospirillales</taxon>
        <taxon>Rhodospirillaceae</taxon>
        <taxon>Magnetospirillum</taxon>
    </lineage>
</organism>
<keyword evidence="4" id="KW-1185">Reference proteome</keyword>
<gene>
    <name evidence="3" type="ordered locus">MGMSRv2__1007</name>
</gene>
<dbReference type="NCBIfam" id="NF033223">
    <property type="entry name" value="YHYH_alt"/>
    <property type="match status" value="1"/>
</dbReference>
<dbReference type="EMBL" id="HG794546">
    <property type="protein sequence ID" value="CDK98222.1"/>
    <property type="molecule type" value="Genomic_DNA"/>
</dbReference>
<dbReference type="InterPro" id="IPR047773">
    <property type="entry name" value="YHYH_dom_bact"/>
</dbReference>
<evidence type="ECO:0000313" key="3">
    <source>
        <dbReference type="EMBL" id="CDK98222.1"/>
    </source>
</evidence>
<name>V6EYH8_MAGGM</name>
<dbReference type="KEGG" id="mgy:MGMSRv2__1007"/>
<evidence type="ECO:0008006" key="5">
    <source>
        <dbReference type="Google" id="ProtNLM"/>
    </source>
</evidence>
<dbReference type="RefSeq" id="WP_024079254.1">
    <property type="nucleotide sequence ID" value="NZ_CP027526.1"/>
</dbReference>
<dbReference type="STRING" id="1430440.MGMSRv2__1007"/>
<dbReference type="eggNOG" id="COG1525">
    <property type="taxonomic scope" value="Bacteria"/>
</dbReference>
<accession>V6EYH8</accession>
<feature type="compositionally biased region" description="Basic and acidic residues" evidence="1">
    <location>
        <begin position="25"/>
        <end position="47"/>
    </location>
</feature>
<evidence type="ECO:0000313" key="4">
    <source>
        <dbReference type="Proteomes" id="UP000018922"/>
    </source>
</evidence>
<protein>
    <recommendedName>
        <fullName evidence="5">YHYH domain-containing protein</fullName>
    </recommendedName>
</protein>
<proteinExistence type="predicted"/>
<evidence type="ECO:0000256" key="2">
    <source>
        <dbReference type="SAM" id="SignalP"/>
    </source>
</evidence>
<keyword evidence="2" id="KW-0732">Signal</keyword>
<dbReference type="AlphaFoldDB" id="V6EYH8"/>
<feature type="signal peptide" evidence="2">
    <location>
        <begin position="1"/>
        <end position="21"/>
    </location>
</feature>
<reference evidence="3 4" key="1">
    <citation type="journal article" date="2014" name="Genome Announc.">
        <title>Complete genome sequence of Magnetospirillum gryphiswaldense MSR-1.</title>
        <authorList>
            <person name="Wang X."/>
            <person name="Wang Q."/>
            <person name="Zhang W."/>
            <person name="Wang Y."/>
            <person name="Li L."/>
            <person name="Wen T."/>
            <person name="Zhang T."/>
            <person name="Zhang Y."/>
            <person name="Xu J."/>
            <person name="Hu J."/>
            <person name="Li S."/>
            <person name="Liu L."/>
            <person name="Liu J."/>
            <person name="Jiang W."/>
            <person name="Tian J."/>
            <person name="Li Y."/>
            <person name="Schuler D."/>
            <person name="Wang L."/>
            <person name="Li J."/>
        </authorList>
    </citation>
    <scope>NUCLEOTIDE SEQUENCE [LARGE SCALE GENOMIC DNA]</scope>
    <source>
        <strain evidence="4">DSM 6361 / JCM 21280 / NBRC 15271 / MSR-1</strain>
    </source>
</reference>
<dbReference type="HOGENOM" id="CLU_211617_0_0_5"/>
<sequence length="47" mass="5296">MRLIALFVAAIFIVDSLPAQAHPGGLDRDGCHHNRKTGEYHCHRSKR</sequence>
<feature type="chain" id="PRO_5004746644" description="YHYH domain-containing protein" evidence="2">
    <location>
        <begin position="22"/>
        <end position="47"/>
    </location>
</feature>